<proteinExistence type="predicted"/>
<feature type="region of interest" description="Disordered" evidence="1">
    <location>
        <begin position="1"/>
        <end position="52"/>
    </location>
</feature>
<evidence type="ECO:0000313" key="3">
    <source>
        <dbReference type="Proteomes" id="UP001286313"/>
    </source>
</evidence>
<reference evidence="2" key="1">
    <citation type="submission" date="2023-10" db="EMBL/GenBank/DDBJ databases">
        <title>Genome assemblies of two species of porcelain crab, Petrolisthes cinctipes and Petrolisthes manimaculis (Anomura: Porcellanidae).</title>
        <authorList>
            <person name="Angst P."/>
        </authorList>
    </citation>
    <scope>NUCLEOTIDE SEQUENCE</scope>
    <source>
        <strain evidence="2">PB745_01</strain>
        <tissue evidence="2">Gill</tissue>
    </source>
</reference>
<dbReference type="EMBL" id="JAWQEG010002697">
    <property type="protein sequence ID" value="KAK3870239.1"/>
    <property type="molecule type" value="Genomic_DNA"/>
</dbReference>
<dbReference type="AlphaFoldDB" id="A0AAE1F9S2"/>
<sequence length="81" mass="9151">MPWCAAHKAAHPAQQQQQQAGRTQAGVRPPARVRASRKLDCHASPLPPTKTQCQRQIRFGQIVSVFVFKDSSVRRWEGEMD</sequence>
<feature type="compositionally biased region" description="Low complexity" evidence="1">
    <location>
        <begin position="1"/>
        <end position="25"/>
    </location>
</feature>
<keyword evidence="3" id="KW-1185">Reference proteome</keyword>
<organism evidence="2 3">
    <name type="scientific">Petrolisthes cinctipes</name>
    <name type="common">Flat porcelain crab</name>
    <dbReference type="NCBI Taxonomy" id="88211"/>
    <lineage>
        <taxon>Eukaryota</taxon>
        <taxon>Metazoa</taxon>
        <taxon>Ecdysozoa</taxon>
        <taxon>Arthropoda</taxon>
        <taxon>Crustacea</taxon>
        <taxon>Multicrustacea</taxon>
        <taxon>Malacostraca</taxon>
        <taxon>Eumalacostraca</taxon>
        <taxon>Eucarida</taxon>
        <taxon>Decapoda</taxon>
        <taxon>Pleocyemata</taxon>
        <taxon>Anomura</taxon>
        <taxon>Galatheoidea</taxon>
        <taxon>Porcellanidae</taxon>
        <taxon>Petrolisthes</taxon>
    </lineage>
</organism>
<name>A0AAE1F9S2_PETCI</name>
<comment type="caution">
    <text evidence="2">The sequence shown here is derived from an EMBL/GenBank/DDBJ whole genome shotgun (WGS) entry which is preliminary data.</text>
</comment>
<protein>
    <submittedName>
        <fullName evidence="2">Uncharacterized protein</fullName>
    </submittedName>
</protein>
<evidence type="ECO:0000313" key="2">
    <source>
        <dbReference type="EMBL" id="KAK3870239.1"/>
    </source>
</evidence>
<accession>A0AAE1F9S2</accession>
<evidence type="ECO:0000256" key="1">
    <source>
        <dbReference type="SAM" id="MobiDB-lite"/>
    </source>
</evidence>
<dbReference type="Proteomes" id="UP001286313">
    <property type="component" value="Unassembled WGS sequence"/>
</dbReference>
<gene>
    <name evidence="2" type="ORF">Pcinc_024503</name>
</gene>